<dbReference type="EMBL" id="JBHSFW010000001">
    <property type="protein sequence ID" value="MFC4618236.1"/>
    <property type="molecule type" value="Genomic_DNA"/>
</dbReference>
<comment type="caution">
    <text evidence="1">The sequence shown here is derived from an EMBL/GenBank/DDBJ whole genome shotgun (WGS) entry which is preliminary data.</text>
</comment>
<dbReference type="InterPro" id="IPR003737">
    <property type="entry name" value="GlcNAc_PI_deacetylase-related"/>
</dbReference>
<dbReference type="InterPro" id="IPR024078">
    <property type="entry name" value="LmbE-like_dom_sf"/>
</dbReference>
<dbReference type="SUPFAM" id="SSF102588">
    <property type="entry name" value="LmbE-like"/>
    <property type="match status" value="1"/>
</dbReference>
<dbReference type="Proteomes" id="UP001596022">
    <property type="component" value="Unassembled WGS sequence"/>
</dbReference>
<dbReference type="PANTHER" id="PTHR12993">
    <property type="entry name" value="N-ACETYLGLUCOSAMINYL-PHOSPHATIDYLINOSITOL DE-N-ACETYLASE-RELATED"/>
    <property type="match status" value="1"/>
</dbReference>
<proteinExistence type="predicted"/>
<sequence>MNVKKLLGIKDIRDVSSVMCIQPHPDDNEIGAGATLALLAARGVNIIFVTVTDGRYGNNDPSITPEQMIAIRRAEKNEAGELLGVQKHYDLGYEDGGEYSEREVARSLVPLIRKEKPEMVMTVDPWTLYEAHPDHYKVGRATSEALLAAGRVGSPEAGEPHHVRQVAYYASGFPNAFIEVTAYWEIKMQAILKHKSQFDNEEWPLLSQYFTYQAGEYFKQLGLEKQRGLAEAFKVLSPRQLHVFPTAWQC</sequence>
<accession>A0ABV9GJJ1</accession>
<evidence type="ECO:0000313" key="1">
    <source>
        <dbReference type="EMBL" id="MFC4618236.1"/>
    </source>
</evidence>
<evidence type="ECO:0000313" key="2">
    <source>
        <dbReference type="Proteomes" id="UP001596022"/>
    </source>
</evidence>
<dbReference type="GO" id="GO:0016787">
    <property type="term" value="F:hydrolase activity"/>
    <property type="evidence" value="ECO:0007669"/>
    <property type="project" value="UniProtKB-KW"/>
</dbReference>
<keyword evidence="2" id="KW-1185">Reference proteome</keyword>
<name>A0ABV9GJJ1_9BACL</name>
<dbReference type="Pfam" id="PF02585">
    <property type="entry name" value="PIG-L"/>
    <property type="match status" value="1"/>
</dbReference>
<gene>
    <name evidence="1" type="ORF">ACFO4N_05775</name>
</gene>
<dbReference type="RefSeq" id="WP_376845236.1">
    <property type="nucleotide sequence ID" value="NZ_JBHSFW010000001.1"/>
</dbReference>
<dbReference type="EC" id="3.5.1.-" evidence="1"/>
<protein>
    <submittedName>
        <fullName evidence="1">PIG-L deacetylase family protein</fullName>
        <ecNumber evidence="1">3.5.1.-</ecNumber>
    </submittedName>
</protein>
<organism evidence="1 2">
    <name type="scientific">Camelliibacillus cellulosilyticus</name>
    <dbReference type="NCBI Taxonomy" id="2174486"/>
    <lineage>
        <taxon>Bacteria</taxon>
        <taxon>Bacillati</taxon>
        <taxon>Bacillota</taxon>
        <taxon>Bacilli</taxon>
        <taxon>Bacillales</taxon>
        <taxon>Sporolactobacillaceae</taxon>
        <taxon>Camelliibacillus</taxon>
    </lineage>
</organism>
<reference evidence="2" key="1">
    <citation type="journal article" date="2019" name="Int. J. Syst. Evol. Microbiol.">
        <title>The Global Catalogue of Microorganisms (GCM) 10K type strain sequencing project: providing services to taxonomists for standard genome sequencing and annotation.</title>
        <authorList>
            <consortium name="The Broad Institute Genomics Platform"/>
            <consortium name="The Broad Institute Genome Sequencing Center for Infectious Disease"/>
            <person name="Wu L."/>
            <person name="Ma J."/>
        </authorList>
    </citation>
    <scope>NUCLEOTIDE SEQUENCE [LARGE SCALE GENOMIC DNA]</scope>
    <source>
        <strain evidence="2">CGMCC 1.16306</strain>
    </source>
</reference>
<dbReference type="PANTHER" id="PTHR12993:SF11">
    <property type="entry name" value="N-ACETYLGLUCOSAMINYL-PHOSPHATIDYLINOSITOL DE-N-ACETYLASE"/>
    <property type="match status" value="1"/>
</dbReference>
<dbReference type="Gene3D" id="3.40.50.10320">
    <property type="entry name" value="LmbE-like"/>
    <property type="match status" value="1"/>
</dbReference>
<keyword evidence="1" id="KW-0378">Hydrolase</keyword>